<comment type="pathway">
    <text evidence="2">Protein modification; protein glycosylation.</text>
</comment>
<dbReference type="InterPro" id="IPR029044">
    <property type="entry name" value="Nucleotide-diphossugar_trans"/>
</dbReference>
<evidence type="ECO:0000256" key="12">
    <source>
        <dbReference type="ARBA" id="ARBA00045097"/>
    </source>
</evidence>
<evidence type="ECO:0000259" key="15">
    <source>
        <dbReference type="Pfam" id="PF00535"/>
    </source>
</evidence>
<evidence type="ECO:0000256" key="9">
    <source>
        <dbReference type="ARBA" id="ARBA00022968"/>
    </source>
</evidence>
<evidence type="ECO:0000313" key="17">
    <source>
        <dbReference type="Proteomes" id="UP000324022"/>
    </source>
</evidence>
<dbReference type="GO" id="GO:0005789">
    <property type="term" value="C:endoplasmic reticulum membrane"/>
    <property type="evidence" value="ECO:0007669"/>
    <property type="project" value="UniProtKB-SubCell"/>
</dbReference>
<reference evidence="16 17" key="1">
    <citation type="submission" date="2018-03" db="EMBL/GenBank/DDBJ databases">
        <authorList>
            <person name="Guldener U."/>
        </authorList>
    </citation>
    <scope>NUCLEOTIDE SEQUENCE [LARGE SCALE GENOMIC DNA]</scope>
    <source>
        <strain evidence="16 17">NBRC100155</strain>
    </source>
</reference>
<evidence type="ECO:0000256" key="4">
    <source>
        <dbReference type="ARBA" id="ARBA00012583"/>
    </source>
</evidence>
<feature type="domain" description="Glycosyltransferase 2-like" evidence="15">
    <location>
        <begin position="175"/>
        <end position="271"/>
    </location>
</feature>
<evidence type="ECO:0000256" key="10">
    <source>
        <dbReference type="ARBA" id="ARBA00022989"/>
    </source>
</evidence>
<evidence type="ECO:0000256" key="14">
    <source>
        <dbReference type="SAM" id="Phobius"/>
    </source>
</evidence>
<dbReference type="CDD" id="cd04188">
    <property type="entry name" value="DPG_synthase"/>
    <property type="match status" value="1"/>
</dbReference>
<evidence type="ECO:0000256" key="8">
    <source>
        <dbReference type="ARBA" id="ARBA00022824"/>
    </source>
</evidence>
<comment type="similarity">
    <text evidence="3">Belongs to the glycosyltransferase 2 family.</text>
</comment>
<dbReference type="Gene3D" id="3.90.550.10">
    <property type="entry name" value="Spore Coat Polysaccharide Biosynthesis Protein SpsA, Chain A"/>
    <property type="match status" value="1"/>
</dbReference>
<keyword evidence="8" id="KW-0256">Endoplasmic reticulum</keyword>
<evidence type="ECO:0000256" key="11">
    <source>
        <dbReference type="ARBA" id="ARBA00023136"/>
    </source>
</evidence>
<dbReference type="OrthoDB" id="3784at2759"/>
<dbReference type="Pfam" id="PF00535">
    <property type="entry name" value="Glycos_transf_2"/>
    <property type="match status" value="1"/>
</dbReference>
<dbReference type="AlphaFoldDB" id="A0A5C3DX95"/>
<dbReference type="SUPFAM" id="SSF53448">
    <property type="entry name" value="Nucleotide-diphospho-sugar transferases"/>
    <property type="match status" value="1"/>
</dbReference>
<evidence type="ECO:0000256" key="1">
    <source>
        <dbReference type="ARBA" id="ARBA00004389"/>
    </source>
</evidence>
<protein>
    <recommendedName>
        <fullName evidence="4">dolichyl-phosphate beta-glucosyltransferase</fullName>
        <ecNumber evidence="4">2.4.1.117</ecNumber>
    </recommendedName>
</protein>
<dbReference type="EC" id="2.4.1.117" evidence="4"/>
<comment type="catalytic activity">
    <reaction evidence="12">
        <text>a di-trans,poly-cis-dolichyl phosphate + UDP-alpha-D-glucose = a di-trans,poly-cis-dolichyl beta-D-glucosyl phosphate + UDP</text>
        <dbReference type="Rhea" id="RHEA:15401"/>
        <dbReference type="Rhea" id="RHEA-COMP:19498"/>
        <dbReference type="Rhea" id="RHEA-COMP:19502"/>
        <dbReference type="ChEBI" id="CHEBI:57525"/>
        <dbReference type="ChEBI" id="CHEBI:57683"/>
        <dbReference type="ChEBI" id="CHEBI:58223"/>
        <dbReference type="ChEBI" id="CHEBI:58885"/>
        <dbReference type="EC" id="2.4.1.117"/>
    </reaction>
    <physiologicalReaction direction="left-to-right" evidence="12">
        <dbReference type="Rhea" id="RHEA:15402"/>
    </physiologicalReaction>
</comment>
<feature type="transmembrane region" description="Helical" evidence="14">
    <location>
        <begin position="45"/>
        <end position="65"/>
    </location>
</feature>
<dbReference type="InterPro" id="IPR035518">
    <property type="entry name" value="DPG_synthase"/>
</dbReference>
<sequence>MGAACCAGAAIAGSAPPTTLLDGTIYSFLSAIPIALYHYYPQITMVFVTLLVVAASSFYLVIVLLTPEQKSSSPSELTFLSTDAKEPQPLPSLLEELEEKEDGINAPVQLSVVVPAYNEKERLPVMLKETVEFLESLKTQKRSLVQGLDDKPSSNGEALPNGKPHLNGDASIDSTISSSVHSALHSPLTTYEIIIVDDGSRDNTHQVALDFASHFSSPATLRVVRLVKNRGKGGAVRHGVLHSRGSLILFADADGATSFSDLTKLCTTLSQVATAKGHGVAVGSRAHMVKSDAVVKRSFIRNFLMHSFHLFLTLLLRPPTLGGLIRRLRGANGKSPQRACGERRTALPLQPEIKDTQCGFKLFTRPTARLVFPTSHIDGWIFDVELLMLAQTSSQLALQQQPPSPTFTGMDDDMDHKSLKRLPIPIAEVAVDWQEVGGSKIDLVKDSIRMALDLVVIRANYGLNRWKNPPPAL</sequence>
<evidence type="ECO:0000313" key="16">
    <source>
        <dbReference type="EMBL" id="SPO21649.1"/>
    </source>
</evidence>
<proteinExistence type="inferred from homology"/>
<keyword evidence="5" id="KW-0328">Glycosyltransferase</keyword>
<keyword evidence="10 14" id="KW-1133">Transmembrane helix</keyword>
<keyword evidence="17" id="KW-1185">Reference proteome</keyword>
<gene>
    <name evidence="16" type="ORF">UTRI_01132_B</name>
</gene>
<evidence type="ECO:0000256" key="6">
    <source>
        <dbReference type="ARBA" id="ARBA00022679"/>
    </source>
</evidence>
<keyword evidence="9" id="KW-0735">Signal-anchor</keyword>
<organism evidence="16 17">
    <name type="scientific">Ustilago trichophora</name>
    <dbReference type="NCBI Taxonomy" id="86804"/>
    <lineage>
        <taxon>Eukaryota</taxon>
        <taxon>Fungi</taxon>
        <taxon>Dikarya</taxon>
        <taxon>Basidiomycota</taxon>
        <taxon>Ustilaginomycotina</taxon>
        <taxon>Ustilaginomycetes</taxon>
        <taxon>Ustilaginales</taxon>
        <taxon>Ustilaginaceae</taxon>
        <taxon>Ustilago</taxon>
    </lineage>
</organism>
<keyword evidence="11 14" id="KW-0472">Membrane</keyword>
<keyword evidence="6 16" id="KW-0808">Transferase</keyword>
<evidence type="ECO:0000256" key="13">
    <source>
        <dbReference type="SAM" id="MobiDB-lite"/>
    </source>
</evidence>
<evidence type="ECO:0000256" key="2">
    <source>
        <dbReference type="ARBA" id="ARBA00004922"/>
    </source>
</evidence>
<comment type="subcellular location">
    <subcellularLocation>
        <location evidence="1">Endoplasmic reticulum membrane</location>
        <topology evidence="1">Single-pass membrane protein</topology>
    </subcellularLocation>
</comment>
<dbReference type="GO" id="GO:0006487">
    <property type="term" value="P:protein N-linked glycosylation"/>
    <property type="evidence" value="ECO:0007669"/>
    <property type="project" value="TreeGrafter"/>
</dbReference>
<keyword evidence="7 14" id="KW-0812">Transmembrane</keyword>
<dbReference type="PANTHER" id="PTHR10859">
    <property type="entry name" value="GLYCOSYL TRANSFERASE"/>
    <property type="match status" value="1"/>
</dbReference>
<feature type="region of interest" description="Disordered" evidence="13">
    <location>
        <begin position="144"/>
        <end position="172"/>
    </location>
</feature>
<dbReference type="PANTHER" id="PTHR10859:SF91">
    <property type="entry name" value="DOLICHYL-PHOSPHATE BETA-GLUCOSYLTRANSFERASE"/>
    <property type="match status" value="1"/>
</dbReference>
<dbReference type="GO" id="GO:0004581">
    <property type="term" value="F:dolichyl-phosphate beta-glucosyltransferase activity"/>
    <property type="evidence" value="ECO:0007669"/>
    <property type="project" value="UniProtKB-EC"/>
</dbReference>
<evidence type="ECO:0000256" key="5">
    <source>
        <dbReference type="ARBA" id="ARBA00022676"/>
    </source>
</evidence>
<dbReference type="InterPro" id="IPR001173">
    <property type="entry name" value="Glyco_trans_2-like"/>
</dbReference>
<accession>A0A5C3DX95</accession>
<dbReference type="EMBL" id="OOIN01000003">
    <property type="protein sequence ID" value="SPO21649.1"/>
    <property type="molecule type" value="Genomic_DNA"/>
</dbReference>
<evidence type="ECO:0000256" key="3">
    <source>
        <dbReference type="ARBA" id="ARBA00006739"/>
    </source>
</evidence>
<name>A0A5C3DX95_9BASI</name>
<evidence type="ECO:0000256" key="7">
    <source>
        <dbReference type="ARBA" id="ARBA00022692"/>
    </source>
</evidence>
<dbReference type="Proteomes" id="UP000324022">
    <property type="component" value="Unassembled WGS sequence"/>
</dbReference>